<sequence length="122" mass="13524">MIKYSEFDLQKAVVQFLEIALPLEAVFFHVPNGEKRSKATAGKLKAMGVKPGVPDIFILYGSLTYFIELKRPKGGVASDDQNIMQERLRCAGAAVMMGNCRSVEELENWLTVFMPLRATVAA</sequence>
<organism evidence="5">
    <name type="scientific">marine sediment metagenome</name>
    <dbReference type="NCBI Taxonomy" id="412755"/>
    <lineage>
        <taxon>unclassified sequences</taxon>
        <taxon>metagenomes</taxon>
        <taxon>ecological metagenomes</taxon>
    </lineage>
</organism>
<evidence type="ECO:0000256" key="3">
    <source>
        <dbReference type="ARBA" id="ARBA00022801"/>
    </source>
</evidence>
<dbReference type="SMART" id="SM00990">
    <property type="entry name" value="VRR_NUC"/>
    <property type="match status" value="1"/>
</dbReference>
<dbReference type="AlphaFoldDB" id="A0A0F8ZZ41"/>
<reference evidence="5" key="1">
    <citation type="journal article" date="2015" name="Nature">
        <title>Complex archaea that bridge the gap between prokaryotes and eukaryotes.</title>
        <authorList>
            <person name="Spang A."/>
            <person name="Saw J.H."/>
            <person name="Jorgensen S.L."/>
            <person name="Zaremba-Niedzwiedzka K."/>
            <person name="Martijn J."/>
            <person name="Lind A.E."/>
            <person name="van Eijk R."/>
            <person name="Schleper C."/>
            <person name="Guy L."/>
            <person name="Ettema T.J."/>
        </authorList>
    </citation>
    <scope>NUCLEOTIDE SEQUENCE</scope>
</reference>
<dbReference type="GO" id="GO:0016788">
    <property type="term" value="F:hydrolase activity, acting on ester bonds"/>
    <property type="evidence" value="ECO:0007669"/>
    <property type="project" value="InterPro"/>
</dbReference>
<proteinExistence type="predicted"/>
<comment type="caution">
    <text evidence="5">The sequence shown here is derived from an EMBL/GenBank/DDBJ whole genome shotgun (WGS) entry which is preliminary data.</text>
</comment>
<protein>
    <recommendedName>
        <fullName evidence="4">VRR-NUC domain-containing protein</fullName>
    </recommendedName>
</protein>
<keyword evidence="2" id="KW-0540">Nuclease</keyword>
<evidence type="ECO:0000256" key="1">
    <source>
        <dbReference type="ARBA" id="ARBA00001946"/>
    </source>
</evidence>
<dbReference type="Gene3D" id="3.40.1350.10">
    <property type="match status" value="1"/>
</dbReference>
<dbReference type="GO" id="GO:0003676">
    <property type="term" value="F:nucleic acid binding"/>
    <property type="evidence" value="ECO:0007669"/>
    <property type="project" value="InterPro"/>
</dbReference>
<gene>
    <name evidence="5" type="ORF">LCGC14_2716110</name>
</gene>
<keyword evidence="3" id="KW-0378">Hydrolase</keyword>
<dbReference type="InterPro" id="IPR014883">
    <property type="entry name" value="VRR_NUC"/>
</dbReference>
<name>A0A0F8ZZ41_9ZZZZ</name>
<evidence type="ECO:0000313" key="5">
    <source>
        <dbReference type="EMBL" id="KKK91125.1"/>
    </source>
</evidence>
<comment type="cofactor">
    <cofactor evidence="1">
        <name>Mg(2+)</name>
        <dbReference type="ChEBI" id="CHEBI:18420"/>
    </cofactor>
</comment>
<evidence type="ECO:0000256" key="2">
    <source>
        <dbReference type="ARBA" id="ARBA00022722"/>
    </source>
</evidence>
<dbReference type="GO" id="GO:0004518">
    <property type="term" value="F:nuclease activity"/>
    <property type="evidence" value="ECO:0007669"/>
    <property type="project" value="UniProtKB-KW"/>
</dbReference>
<feature type="domain" description="VRR-NUC" evidence="4">
    <location>
        <begin position="4"/>
        <end position="104"/>
    </location>
</feature>
<accession>A0A0F8ZZ41</accession>
<dbReference type="EMBL" id="LAZR01048792">
    <property type="protein sequence ID" value="KKK91125.1"/>
    <property type="molecule type" value="Genomic_DNA"/>
</dbReference>
<dbReference type="InterPro" id="IPR011856">
    <property type="entry name" value="tRNA_endonuc-like_dom_sf"/>
</dbReference>
<evidence type="ECO:0000259" key="4">
    <source>
        <dbReference type="SMART" id="SM00990"/>
    </source>
</evidence>